<dbReference type="InterPro" id="IPR036388">
    <property type="entry name" value="WH-like_DNA-bd_sf"/>
</dbReference>
<evidence type="ECO:0000313" key="2">
    <source>
        <dbReference type="Proteomes" id="UP000255297"/>
    </source>
</evidence>
<keyword evidence="2" id="KW-1185">Reference proteome</keyword>
<protein>
    <submittedName>
        <fullName evidence="1">RecX-family regulatory protein</fullName>
    </submittedName>
</protein>
<dbReference type="EMBL" id="UGPB01000001">
    <property type="protein sequence ID" value="STY28630.1"/>
    <property type="molecule type" value="Genomic_DNA"/>
</dbReference>
<dbReference type="STRING" id="1122170.GCA_000701265_03143"/>
<evidence type="ECO:0000313" key="1">
    <source>
        <dbReference type="EMBL" id="STY28630.1"/>
    </source>
</evidence>
<name>A0A378LQK2_9GAMM</name>
<dbReference type="RefSeq" id="WP_031564072.1">
    <property type="nucleotide sequence ID" value="NZ_CAAAIS010000011.1"/>
</dbReference>
<dbReference type="AlphaFoldDB" id="A0A378LQK2"/>
<gene>
    <name evidence="1" type="ORF">NCTC11532_00805</name>
</gene>
<dbReference type="Proteomes" id="UP000255297">
    <property type="component" value="Unassembled WGS sequence"/>
</dbReference>
<dbReference type="Gene3D" id="1.10.10.10">
    <property type="entry name" value="Winged helix-like DNA-binding domain superfamily/Winged helix DNA-binding domain"/>
    <property type="match status" value="1"/>
</dbReference>
<proteinExistence type="predicted"/>
<accession>A0A378LQK2</accession>
<sequence>MNMRNTSLVYLSEQFHSENTIRSFLESKFGNSKNILLQIEDVINQLKEERLIDDVRLANTLASHYRHKGNRFIMDLLRKKGIQDDIITQALSQLKSEVIRAMKEVKLRLAGKWDNSENQISYIHRFLQGRQFSHLTIRLVINELICHAVPGKEAA</sequence>
<organism evidence="1 2">
    <name type="scientific">Legionella wadsworthii</name>
    <dbReference type="NCBI Taxonomy" id="28088"/>
    <lineage>
        <taxon>Bacteria</taxon>
        <taxon>Pseudomonadati</taxon>
        <taxon>Pseudomonadota</taxon>
        <taxon>Gammaproteobacteria</taxon>
        <taxon>Legionellales</taxon>
        <taxon>Legionellaceae</taxon>
        <taxon>Legionella</taxon>
    </lineage>
</organism>
<reference evidence="1 2" key="1">
    <citation type="submission" date="2018-06" db="EMBL/GenBank/DDBJ databases">
        <authorList>
            <consortium name="Pathogen Informatics"/>
            <person name="Doyle S."/>
        </authorList>
    </citation>
    <scope>NUCLEOTIDE SEQUENCE [LARGE SCALE GENOMIC DNA]</scope>
    <source>
        <strain evidence="1 2">NCTC11532</strain>
    </source>
</reference>